<dbReference type="SUPFAM" id="SSF55729">
    <property type="entry name" value="Acyl-CoA N-acyltransferases (Nat)"/>
    <property type="match status" value="1"/>
</dbReference>
<sequence length="207" mass="24220">MLNSTNKYFQNFNNFTLPKQFSGCTLFVIPRSLLKLKTMNIHNCELSDIPAILELYEAARNTQIQHNVVVWPYFEAAFVQQEIEEGRQWKLVVNEQIVFNWAIAYTDKEIWGDRDQNDGIYIHRICNHPSFRGNGYIHTLVTWAKVHAKEHGKKYIRLDTLGNNKSLIKHYTSAGFEFLGIFELTDTASLPQHYQEEPNCCLFEMKL</sequence>
<organism evidence="2 3">
    <name type="scientific">Aquimarina spongiae</name>
    <dbReference type="NCBI Taxonomy" id="570521"/>
    <lineage>
        <taxon>Bacteria</taxon>
        <taxon>Pseudomonadati</taxon>
        <taxon>Bacteroidota</taxon>
        <taxon>Flavobacteriia</taxon>
        <taxon>Flavobacteriales</taxon>
        <taxon>Flavobacteriaceae</taxon>
        <taxon>Aquimarina</taxon>
    </lineage>
</organism>
<dbReference type="InterPro" id="IPR000182">
    <property type="entry name" value="GNAT_dom"/>
</dbReference>
<name>A0A1M6A1Y9_9FLAO</name>
<dbReference type="PROSITE" id="PS51186">
    <property type="entry name" value="GNAT"/>
    <property type="match status" value="1"/>
</dbReference>
<gene>
    <name evidence="2" type="ORF">SAMN04488508_10125</name>
</gene>
<dbReference type="EMBL" id="FQYP01000001">
    <property type="protein sequence ID" value="SHI30448.1"/>
    <property type="molecule type" value="Genomic_DNA"/>
</dbReference>
<proteinExistence type="predicted"/>
<dbReference type="Pfam" id="PF00583">
    <property type="entry name" value="Acetyltransf_1"/>
    <property type="match status" value="1"/>
</dbReference>
<keyword evidence="3" id="KW-1185">Reference proteome</keyword>
<dbReference type="CDD" id="cd04301">
    <property type="entry name" value="NAT_SF"/>
    <property type="match status" value="1"/>
</dbReference>
<evidence type="ECO:0000313" key="2">
    <source>
        <dbReference type="EMBL" id="SHI30448.1"/>
    </source>
</evidence>
<dbReference type="AlphaFoldDB" id="A0A1M6A1Y9"/>
<dbReference type="Gene3D" id="3.40.630.30">
    <property type="match status" value="1"/>
</dbReference>
<dbReference type="GO" id="GO:0016747">
    <property type="term" value="F:acyltransferase activity, transferring groups other than amino-acyl groups"/>
    <property type="evidence" value="ECO:0007669"/>
    <property type="project" value="InterPro"/>
</dbReference>
<dbReference type="STRING" id="570521.SAMN04488508_10125"/>
<dbReference type="GO" id="GO:0005840">
    <property type="term" value="C:ribosome"/>
    <property type="evidence" value="ECO:0007669"/>
    <property type="project" value="UniProtKB-KW"/>
</dbReference>
<dbReference type="InterPro" id="IPR016181">
    <property type="entry name" value="Acyl_CoA_acyltransferase"/>
</dbReference>
<reference evidence="3" key="1">
    <citation type="submission" date="2016-11" db="EMBL/GenBank/DDBJ databases">
        <authorList>
            <person name="Varghese N."/>
            <person name="Submissions S."/>
        </authorList>
    </citation>
    <scope>NUCLEOTIDE SEQUENCE [LARGE SCALE GENOMIC DNA]</scope>
    <source>
        <strain evidence="3">DSM 22623</strain>
    </source>
</reference>
<keyword evidence="2" id="KW-0689">Ribosomal protein</keyword>
<dbReference type="Proteomes" id="UP000184432">
    <property type="component" value="Unassembled WGS sequence"/>
</dbReference>
<evidence type="ECO:0000259" key="1">
    <source>
        <dbReference type="PROSITE" id="PS51186"/>
    </source>
</evidence>
<evidence type="ECO:0000313" key="3">
    <source>
        <dbReference type="Proteomes" id="UP000184432"/>
    </source>
</evidence>
<keyword evidence="2" id="KW-0687">Ribonucleoprotein</keyword>
<accession>A0A1M6A1Y9</accession>
<feature type="domain" description="N-acetyltransferase" evidence="1">
    <location>
        <begin position="39"/>
        <end position="207"/>
    </location>
</feature>
<protein>
    <submittedName>
        <fullName evidence="2">Ribosomal protein S18 acetylase RimI</fullName>
    </submittedName>
</protein>